<dbReference type="EMBL" id="JANKHO010000461">
    <property type="protein sequence ID" value="KAJ3509645.1"/>
    <property type="molecule type" value="Genomic_DNA"/>
</dbReference>
<reference evidence="2" key="1">
    <citation type="submission" date="2022-07" db="EMBL/GenBank/DDBJ databases">
        <title>Genome Sequence of Agrocybe chaxingu.</title>
        <authorList>
            <person name="Buettner E."/>
        </authorList>
    </citation>
    <scope>NUCLEOTIDE SEQUENCE</scope>
    <source>
        <strain evidence="2">MP-N11</strain>
    </source>
</reference>
<dbReference type="Gene3D" id="3.40.30.10">
    <property type="entry name" value="Glutaredoxin"/>
    <property type="match status" value="1"/>
</dbReference>
<dbReference type="OrthoDB" id="427280at2759"/>
<dbReference type="InterPro" id="IPR036249">
    <property type="entry name" value="Thioredoxin-like_sf"/>
</dbReference>
<dbReference type="Proteomes" id="UP001148786">
    <property type="component" value="Unassembled WGS sequence"/>
</dbReference>
<dbReference type="CDD" id="cd02947">
    <property type="entry name" value="TRX_family"/>
    <property type="match status" value="1"/>
</dbReference>
<proteinExistence type="predicted"/>
<sequence length="682" mass="75806">MAVVRLTGVDQLNDLVAQNTFTVVFVHRKGCWPCTMMHPVFEHVVADKKRFGGIAFGTVDGSSGLEGCHLILEEYNILGLPHLLLFRQDELFSEVSGYVDLKVLEDILSFSVNFNPTSFNAQFMLSVPVGEPAPEPDPDPCNNSENQGTSVIQVHEGWRDPNSVDQLLNHNDTILVFCSSDAPYVSHLPDYFSRHEALLRKHNAVIRIVKVIGPFTDENVQAESYFQHKLLKYKPFAKMLRSNFLLSQYSFRLDANMEFGEWLRTGLEASRVIDTVPEVHEPALTDLSDMKEFRKQDAETKLSLHQGIVVAVYRRSSAIAEKRSLMPFGDLKEFLLRTLVKSSSPHPSRVSVTQDDSFLSAIYRPFSRPGSVLSFHSQGSRSSAPKLHRSRSTSSLRGKPIQCRGNYEPREERGFFQRILSSTDLFQDPEYNCVVPAEAAREGIQLGRANEGGSYFGITLRPQTFESHLKLSFAVQFGPDRTEKARFVSAYLSFTFGYNDANGREHSLKIKDIFPKDHKGDSTVVHTENSLGGGMALSIGAGAVASIITEGKGSRDTHFSRVTAPRVRGSGQYSDTATWTFEEDDGEAGRHGLDSEYVLEATLGGASIVLQDIWLKFWGKAVLVLGGGHKPGDKQALQIGCQGEPIYERRSLISVGMCVMLLKTRRGAEVSLVHLNFSNSTS</sequence>
<dbReference type="AlphaFoldDB" id="A0A9W8K1S3"/>
<evidence type="ECO:0000256" key="1">
    <source>
        <dbReference type="SAM" id="MobiDB-lite"/>
    </source>
</evidence>
<gene>
    <name evidence="2" type="ORF">NLJ89_g5109</name>
</gene>
<keyword evidence="3" id="KW-1185">Reference proteome</keyword>
<feature type="compositionally biased region" description="Polar residues" evidence="1">
    <location>
        <begin position="374"/>
        <end position="383"/>
    </location>
</feature>
<comment type="caution">
    <text evidence="2">The sequence shown here is derived from an EMBL/GenBank/DDBJ whole genome shotgun (WGS) entry which is preliminary data.</text>
</comment>
<organism evidence="2 3">
    <name type="scientific">Agrocybe chaxingu</name>
    <dbReference type="NCBI Taxonomy" id="84603"/>
    <lineage>
        <taxon>Eukaryota</taxon>
        <taxon>Fungi</taxon>
        <taxon>Dikarya</taxon>
        <taxon>Basidiomycota</taxon>
        <taxon>Agaricomycotina</taxon>
        <taxon>Agaricomycetes</taxon>
        <taxon>Agaricomycetidae</taxon>
        <taxon>Agaricales</taxon>
        <taxon>Agaricineae</taxon>
        <taxon>Strophariaceae</taxon>
        <taxon>Agrocybe</taxon>
    </lineage>
</organism>
<evidence type="ECO:0000313" key="2">
    <source>
        <dbReference type="EMBL" id="KAJ3509645.1"/>
    </source>
</evidence>
<evidence type="ECO:0008006" key="4">
    <source>
        <dbReference type="Google" id="ProtNLM"/>
    </source>
</evidence>
<feature type="region of interest" description="Disordered" evidence="1">
    <location>
        <begin position="374"/>
        <end position="406"/>
    </location>
</feature>
<evidence type="ECO:0000313" key="3">
    <source>
        <dbReference type="Proteomes" id="UP001148786"/>
    </source>
</evidence>
<protein>
    <recommendedName>
        <fullName evidence="4">Thioredoxin domain-containing protein</fullName>
    </recommendedName>
</protein>
<dbReference type="SUPFAM" id="SSF52833">
    <property type="entry name" value="Thioredoxin-like"/>
    <property type="match status" value="1"/>
</dbReference>
<accession>A0A9W8K1S3</accession>
<name>A0A9W8K1S3_9AGAR</name>